<dbReference type="RefSeq" id="WP_091083506.1">
    <property type="nucleotide sequence ID" value="NZ_FNRD01000001.1"/>
</dbReference>
<evidence type="ECO:0000313" key="3">
    <source>
        <dbReference type="Proteomes" id="UP000198951"/>
    </source>
</evidence>
<proteinExistence type="predicted"/>
<dbReference type="STRING" id="150146.SAMN05443667_101242"/>
<dbReference type="OrthoDB" id="9969625at2"/>
<reference evidence="3" key="1">
    <citation type="submission" date="2016-10" db="EMBL/GenBank/DDBJ databases">
        <authorList>
            <person name="Varghese N."/>
            <person name="Submissions S."/>
        </authorList>
    </citation>
    <scope>NUCLEOTIDE SEQUENCE [LARGE SCALE GENOMIC DNA]</scope>
    <source>
        <strain evidence="3">DSM 22376</strain>
    </source>
</reference>
<feature type="transmembrane region" description="Helical" evidence="1">
    <location>
        <begin position="30"/>
        <end position="50"/>
    </location>
</feature>
<evidence type="ECO:0000313" key="2">
    <source>
        <dbReference type="EMBL" id="SDZ90632.1"/>
    </source>
</evidence>
<dbReference type="Proteomes" id="UP000198951">
    <property type="component" value="Unassembled WGS sequence"/>
</dbReference>
<keyword evidence="3" id="KW-1185">Reference proteome</keyword>
<dbReference type="EMBL" id="FNRD01000001">
    <property type="protein sequence ID" value="SDZ90632.1"/>
    <property type="molecule type" value="Genomic_DNA"/>
</dbReference>
<dbReference type="AlphaFoldDB" id="A0A1H3WWC9"/>
<accession>A0A1H3WWC9</accession>
<keyword evidence="1" id="KW-1133">Transmembrane helix</keyword>
<protein>
    <submittedName>
        <fullName evidence="2">Uncharacterized protein</fullName>
    </submittedName>
</protein>
<name>A0A1H3WWC9_9FLAO</name>
<feature type="transmembrane region" description="Helical" evidence="1">
    <location>
        <begin position="7"/>
        <end position="24"/>
    </location>
</feature>
<gene>
    <name evidence="2" type="ORF">SAMN05443667_101242</name>
</gene>
<organism evidence="2 3">
    <name type="scientific">Flavobacterium gillisiae</name>
    <dbReference type="NCBI Taxonomy" id="150146"/>
    <lineage>
        <taxon>Bacteria</taxon>
        <taxon>Pseudomonadati</taxon>
        <taxon>Bacteroidota</taxon>
        <taxon>Flavobacteriia</taxon>
        <taxon>Flavobacteriales</taxon>
        <taxon>Flavobacteriaceae</taxon>
        <taxon>Flavobacterium</taxon>
    </lineage>
</organism>
<keyword evidence="1" id="KW-0472">Membrane</keyword>
<evidence type="ECO:0000256" key="1">
    <source>
        <dbReference type="SAM" id="Phobius"/>
    </source>
</evidence>
<sequence length="67" mass="8294">MRLFTEIIDLKITALYSFMILLFSQENIKFSYQVACGIVFLGYNMHRWYLMHKEYQNRNPRNKRKRN</sequence>
<keyword evidence="1" id="KW-0812">Transmembrane</keyword>